<dbReference type="EMBL" id="BDQX01000036">
    <property type="protein sequence ID" value="GBG06137.1"/>
    <property type="molecule type" value="Genomic_DNA"/>
</dbReference>
<comment type="similarity">
    <text evidence="1">Belongs to the bacterial solute-binding protein 1 family.</text>
</comment>
<evidence type="ECO:0000256" key="1">
    <source>
        <dbReference type="ARBA" id="ARBA00008520"/>
    </source>
</evidence>
<proteinExistence type="inferred from homology"/>
<keyword evidence="2" id="KW-0813">Transport</keyword>
<evidence type="ECO:0000313" key="4">
    <source>
        <dbReference type="EMBL" id="GBG06137.1"/>
    </source>
</evidence>
<protein>
    <recommendedName>
        <fullName evidence="6">ABC transporter substrate-binding protein</fullName>
    </recommendedName>
</protein>
<dbReference type="Gene3D" id="3.40.190.10">
    <property type="entry name" value="Periplasmic binding protein-like II"/>
    <property type="match status" value="1"/>
</dbReference>
<organism evidence="4 5">
    <name type="scientific">Paenibacillus agaridevorans</name>
    <dbReference type="NCBI Taxonomy" id="171404"/>
    <lineage>
        <taxon>Bacteria</taxon>
        <taxon>Bacillati</taxon>
        <taxon>Bacillota</taxon>
        <taxon>Bacilli</taxon>
        <taxon>Bacillales</taxon>
        <taxon>Paenibacillaceae</taxon>
        <taxon>Paenibacillus</taxon>
    </lineage>
</organism>
<dbReference type="GO" id="GO:0042956">
    <property type="term" value="P:maltodextrin transmembrane transport"/>
    <property type="evidence" value="ECO:0007669"/>
    <property type="project" value="TreeGrafter"/>
</dbReference>
<dbReference type="PANTHER" id="PTHR30061:SF50">
    <property type="entry name" value="MALTOSE_MALTODEXTRIN-BINDING PERIPLASMIC PROTEIN"/>
    <property type="match status" value="1"/>
</dbReference>
<dbReference type="InterPro" id="IPR006059">
    <property type="entry name" value="SBP"/>
</dbReference>
<dbReference type="SUPFAM" id="SSF53850">
    <property type="entry name" value="Periplasmic binding protein-like II"/>
    <property type="match status" value="1"/>
</dbReference>
<dbReference type="GO" id="GO:1901982">
    <property type="term" value="F:maltose binding"/>
    <property type="evidence" value="ECO:0007669"/>
    <property type="project" value="TreeGrafter"/>
</dbReference>
<keyword evidence="3" id="KW-0732">Signal</keyword>
<dbReference type="Pfam" id="PF13416">
    <property type="entry name" value="SBP_bac_8"/>
    <property type="match status" value="1"/>
</dbReference>
<comment type="caution">
    <text evidence="4">The sequence shown here is derived from an EMBL/GenBank/DDBJ whole genome shotgun (WGS) entry which is preliminary data.</text>
</comment>
<sequence>MRRIVPLLIGALLLAALLLLHFTRVLDWNWARESQGDSQSPVVYVGAERVDTQPSELYVTVSLDDASFARLTKLNDRFMAQYPHIEVHLRNEAPGSLSFEDWLTAGKRGDAPDVMLLNNALVLPLAVQGYLKSVDALMTGDMLTDQLAGLLEPLRWNGYLWGVPADIEPYLLFWNKDMLAELGQQSPIPDVARLDETLKKMADANAGEPAYFTNLSPGDLHQLLIWEAKFHQGEGKFIALKKAEETGGAPHLEWLNNHAEYVSGIPLSQPFKLSELLIDNRLLSAVMTWGAYSKLNKGVQEKLILDSEGLSYPWLNGSSFAISAGSKHDDDAIIWIEEMTGAANSDAAFGDAGKLPVRVSLYGEQDQLAFRNGPMPPVWWYEALNAKQPEGENALADPLWPLRWQQWETEWRLHSGDGELRIAEFLAAVTSNHQE</sequence>
<evidence type="ECO:0008006" key="6">
    <source>
        <dbReference type="Google" id="ProtNLM"/>
    </source>
</evidence>
<name>A0A2R5EI02_9BACL</name>
<dbReference type="PANTHER" id="PTHR30061">
    <property type="entry name" value="MALTOSE-BINDING PERIPLASMIC PROTEIN"/>
    <property type="match status" value="1"/>
</dbReference>
<dbReference type="GO" id="GO:0055052">
    <property type="term" value="C:ATP-binding cassette (ABC) transporter complex, substrate-binding subunit-containing"/>
    <property type="evidence" value="ECO:0007669"/>
    <property type="project" value="TreeGrafter"/>
</dbReference>
<keyword evidence="5" id="KW-1185">Reference proteome</keyword>
<evidence type="ECO:0000313" key="5">
    <source>
        <dbReference type="Proteomes" id="UP000245202"/>
    </source>
</evidence>
<reference evidence="4 5" key="1">
    <citation type="submission" date="2017-08" db="EMBL/GenBank/DDBJ databases">
        <title>Substantial Increase in Enzyme Production by Combined Drug-Resistance Mutations in Paenibacillus agaridevorans.</title>
        <authorList>
            <person name="Tanaka Y."/>
            <person name="Funane K."/>
            <person name="Hosaka T."/>
            <person name="Shiwa Y."/>
            <person name="Fujita N."/>
            <person name="Miyazaki T."/>
            <person name="Yoshikawa H."/>
            <person name="Murakami K."/>
            <person name="Kasahara K."/>
            <person name="Inaoka T."/>
            <person name="Hiraga Y."/>
            <person name="Ochi K."/>
        </authorList>
    </citation>
    <scope>NUCLEOTIDE SEQUENCE [LARGE SCALE GENOMIC DNA]</scope>
    <source>
        <strain evidence="4 5">T-3040</strain>
    </source>
</reference>
<dbReference type="Proteomes" id="UP000245202">
    <property type="component" value="Unassembled WGS sequence"/>
</dbReference>
<accession>A0A2R5EI02</accession>
<dbReference type="AlphaFoldDB" id="A0A2R5EI02"/>
<evidence type="ECO:0000256" key="3">
    <source>
        <dbReference type="ARBA" id="ARBA00022729"/>
    </source>
</evidence>
<evidence type="ECO:0000256" key="2">
    <source>
        <dbReference type="ARBA" id="ARBA00022448"/>
    </source>
</evidence>
<dbReference type="GO" id="GO:0015768">
    <property type="term" value="P:maltose transport"/>
    <property type="evidence" value="ECO:0007669"/>
    <property type="project" value="TreeGrafter"/>
</dbReference>
<gene>
    <name evidence="4" type="ORF">PAT3040_00642</name>
</gene>